<proteinExistence type="predicted"/>
<keyword evidence="4" id="KW-0862">Zinc</keyword>
<dbReference type="SUPFAM" id="SSF53098">
    <property type="entry name" value="Ribonuclease H-like"/>
    <property type="match status" value="1"/>
</dbReference>
<dbReference type="PANTHER" id="PTHR46481:SF9">
    <property type="entry name" value="ZINC FINGER BED DOMAIN-CONTAINING PROTEIN 1-LIKE"/>
    <property type="match status" value="1"/>
</dbReference>
<keyword evidence="12" id="KW-1185">Reference proteome</keyword>
<accession>A0AAV0Y836</accession>
<dbReference type="PANTHER" id="PTHR46481">
    <property type="entry name" value="ZINC FINGER BED DOMAIN-CONTAINING PROTEIN 4"/>
    <property type="match status" value="1"/>
</dbReference>
<organism evidence="11 12">
    <name type="scientific">Macrosiphum euphorbiae</name>
    <name type="common">potato aphid</name>
    <dbReference type="NCBI Taxonomy" id="13131"/>
    <lineage>
        <taxon>Eukaryota</taxon>
        <taxon>Metazoa</taxon>
        <taxon>Ecdysozoa</taxon>
        <taxon>Arthropoda</taxon>
        <taxon>Hexapoda</taxon>
        <taxon>Insecta</taxon>
        <taxon>Pterygota</taxon>
        <taxon>Neoptera</taxon>
        <taxon>Paraneoptera</taxon>
        <taxon>Hemiptera</taxon>
        <taxon>Sternorrhyncha</taxon>
        <taxon>Aphidomorpha</taxon>
        <taxon>Aphidoidea</taxon>
        <taxon>Aphididae</taxon>
        <taxon>Macrosiphini</taxon>
        <taxon>Macrosiphum</taxon>
    </lineage>
</organism>
<keyword evidence="6" id="KW-0238">DNA-binding</keyword>
<dbReference type="SUPFAM" id="SSF57667">
    <property type="entry name" value="beta-beta-alpha zinc fingers"/>
    <property type="match status" value="1"/>
</dbReference>
<evidence type="ECO:0000256" key="3">
    <source>
        <dbReference type="ARBA" id="ARBA00022771"/>
    </source>
</evidence>
<dbReference type="AlphaFoldDB" id="A0AAV0Y836"/>
<evidence type="ECO:0000256" key="6">
    <source>
        <dbReference type="ARBA" id="ARBA00023125"/>
    </source>
</evidence>
<dbReference type="Pfam" id="PF05699">
    <property type="entry name" value="Dimer_Tnp_hAT"/>
    <property type="match status" value="1"/>
</dbReference>
<dbReference type="GO" id="GO:0005634">
    <property type="term" value="C:nucleus"/>
    <property type="evidence" value="ECO:0007669"/>
    <property type="project" value="UniProtKB-SubCell"/>
</dbReference>
<dbReference type="SMART" id="SM00614">
    <property type="entry name" value="ZnF_BED"/>
    <property type="match status" value="1"/>
</dbReference>
<comment type="caution">
    <text evidence="11">The sequence shown here is derived from an EMBL/GenBank/DDBJ whole genome shotgun (WGS) entry which is preliminary data.</text>
</comment>
<dbReference type="GO" id="GO:0046983">
    <property type="term" value="F:protein dimerization activity"/>
    <property type="evidence" value="ECO:0007669"/>
    <property type="project" value="InterPro"/>
</dbReference>
<dbReference type="InterPro" id="IPR036236">
    <property type="entry name" value="Znf_C2H2_sf"/>
</dbReference>
<keyword evidence="5" id="KW-0805">Transcription regulation</keyword>
<evidence type="ECO:0000256" key="5">
    <source>
        <dbReference type="ARBA" id="ARBA00023015"/>
    </source>
</evidence>
<evidence type="ECO:0000259" key="10">
    <source>
        <dbReference type="PROSITE" id="PS50808"/>
    </source>
</evidence>
<evidence type="ECO:0000256" key="9">
    <source>
        <dbReference type="PROSITE-ProRule" id="PRU00027"/>
    </source>
</evidence>
<evidence type="ECO:0000313" key="11">
    <source>
        <dbReference type="EMBL" id="CAI6376633.1"/>
    </source>
</evidence>
<name>A0AAV0Y836_9HEMI</name>
<keyword evidence="7" id="KW-0804">Transcription</keyword>
<evidence type="ECO:0000256" key="2">
    <source>
        <dbReference type="ARBA" id="ARBA00022723"/>
    </source>
</evidence>
<reference evidence="11 12" key="1">
    <citation type="submission" date="2023-01" db="EMBL/GenBank/DDBJ databases">
        <authorList>
            <person name="Whitehead M."/>
        </authorList>
    </citation>
    <scope>NUCLEOTIDE SEQUENCE [LARGE SCALE GENOMIC DNA]</scope>
</reference>
<dbReference type="Pfam" id="PF02892">
    <property type="entry name" value="zf-BED"/>
    <property type="match status" value="1"/>
</dbReference>
<evidence type="ECO:0000256" key="1">
    <source>
        <dbReference type="ARBA" id="ARBA00004123"/>
    </source>
</evidence>
<dbReference type="GO" id="GO:0008270">
    <property type="term" value="F:zinc ion binding"/>
    <property type="evidence" value="ECO:0007669"/>
    <property type="project" value="UniProtKB-KW"/>
</dbReference>
<keyword evidence="2" id="KW-0479">Metal-binding</keyword>
<gene>
    <name evidence="11" type="ORF">MEUPH1_LOCUS29981</name>
</gene>
<dbReference type="EMBL" id="CARXXK010001528">
    <property type="protein sequence ID" value="CAI6376633.1"/>
    <property type="molecule type" value="Genomic_DNA"/>
</dbReference>
<sequence length="647" mass="73506">MSQVWDTFSKDECGRRATCTICNKSISNAGTNTTNLWNHLKGLHKAKFNELDRLKRGVQNIFDTSEFEDTGTLSSTASTLIASTSSTYSSMTSQVLPALEPLSDTIFNKQTSMKMFTTSQATKLKLDKILAYTIAIDMMPYNVVDREGFQLYTRALCPSYKLPSRRTLTDRRIPDLYKETKMVVENILTNLSCFSLTTDCWTSVSNKPFMAVTCHYLNAEFKLDNVCLGCQELIENHTSENLSDALQLMLLEYNKDIDICIGAITTDYGANILKAVKNLDVPHIPCFGHSFNTAVKNVFKLEQVNTAIEKIKSIQNIFAYSWKSVREMAIEQKRFDLKQVKFPSYSKTRWWSMLDLILVVLSQEPALASFLRTYNNGCFKDRMINEQDVTILKTLIDVLQPIRNISDNLAGESYVTASAILPVISMIKTKLNECDADNVVIEDNDIDVDLKKKLLKVVIDLLNSRYTNNNLLKLSTALDPRFKFHHIQFGIADNEIKEIMEDNCKKAWTHWKLKTNVNSGCNEPPTKRKLTGFSAIFNVDTEPQLTPGVVTTEQLIQREINTYFELPKVSFERDPIAWWSLNCSMFPYLSILAKQVLCCQATSIASERVFSKAGHIVNDQRAALTEEHCSQLIFISMNKKHVKIPIL</sequence>
<dbReference type="PROSITE" id="PS50808">
    <property type="entry name" value="ZF_BED"/>
    <property type="match status" value="1"/>
</dbReference>
<dbReference type="InterPro" id="IPR008906">
    <property type="entry name" value="HATC_C_dom"/>
</dbReference>
<dbReference type="InterPro" id="IPR012337">
    <property type="entry name" value="RNaseH-like_sf"/>
</dbReference>
<dbReference type="GO" id="GO:0003677">
    <property type="term" value="F:DNA binding"/>
    <property type="evidence" value="ECO:0007669"/>
    <property type="project" value="UniProtKB-KW"/>
</dbReference>
<keyword evidence="3 9" id="KW-0863">Zinc-finger</keyword>
<protein>
    <recommendedName>
        <fullName evidence="10">BED-type domain-containing protein</fullName>
    </recommendedName>
</protein>
<comment type="subcellular location">
    <subcellularLocation>
        <location evidence="1">Nucleus</location>
    </subcellularLocation>
</comment>
<evidence type="ECO:0000313" key="12">
    <source>
        <dbReference type="Proteomes" id="UP001160148"/>
    </source>
</evidence>
<keyword evidence="8" id="KW-0539">Nucleus</keyword>
<feature type="domain" description="BED-type" evidence="10">
    <location>
        <begin position="1"/>
        <end position="51"/>
    </location>
</feature>
<dbReference type="InterPro" id="IPR003656">
    <property type="entry name" value="Znf_BED"/>
</dbReference>
<dbReference type="InterPro" id="IPR052035">
    <property type="entry name" value="ZnF_BED_domain_contain"/>
</dbReference>
<evidence type="ECO:0000256" key="8">
    <source>
        <dbReference type="ARBA" id="ARBA00023242"/>
    </source>
</evidence>
<evidence type="ECO:0000256" key="7">
    <source>
        <dbReference type="ARBA" id="ARBA00023163"/>
    </source>
</evidence>
<evidence type="ECO:0000256" key="4">
    <source>
        <dbReference type="ARBA" id="ARBA00022833"/>
    </source>
</evidence>
<dbReference type="SUPFAM" id="SSF140996">
    <property type="entry name" value="Hermes dimerisation domain"/>
    <property type="match status" value="1"/>
</dbReference>
<dbReference type="Proteomes" id="UP001160148">
    <property type="component" value="Unassembled WGS sequence"/>
</dbReference>